<sequence length="97" mass="10766">MLDFEILSWGGSGKVIKESIDLLWVSFKVWLMSIVAMAGERVVLVVVAVRVLLVVEVARALLAVGVVRVLLVVEVVRAPLVEVMRVRLTVARVRLNF</sequence>
<dbReference type="Gramene" id="PRQ57421">
    <property type="protein sequence ID" value="PRQ57421"/>
    <property type="gene ID" value="RchiOBHm_Chr1g0348151"/>
</dbReference>
<evidence type="ECO:0000313" key="2">
    <source>
        <dbReference type="Proteomes" id="UP000238479"/>
    </source>
</evidence>
<keyword evidence="2" id="KW-1185">Reference proteome</keyword>
<dbReference type="Proteomes" id="UP000238479">
    <property type="component" value="Chromosome 1"/>
</dbReference>
<evidence type="ECO:0000313" key="1">
    <source>
        <dbReference type="EMBL" id="PRQ57421.1"/>
    </source>
</evidence>
<organism evidence="1 2">
    <name type="scientific">Rosa chinensis</name>
    <name type="common">China rose</name>
    <dbReference type="NCBI Taxonomy" id="74649"/>
    <lineage>
        <taxon>Eukaryota</taxon>
        <taxon>Viridiplantae</taxon>
        <taxon>Streptophyta</taxon>
        <taxon>Embryophyta</taxon>
        <taxon>Tracheophyta</taxon>
        <taxon>Spermatophyta</taxon>
        <taxon>Magnoliopsida</taxon>
        <taxon>eudicotyledons</taxon>
        <taxon>Gunneridae</taxon>
        <taxon>Pentapetalae</taxon>
        <taxon>rosids</taxon>
        <taxon>fabids</taxon>
        <taxon>Rosales</taxon>
        <taxon>Rosaceae</taxon>
        <taxon>Rosoideae</taxon>
        <taxon>Rosoideae incertae sedis</taxon>
        <taxon>Rosa</taxon>
    </lineage>
</organism>
<gene>
    <name evidence="1" type="ORF">RchiOBHm_Chr1g0348151</name>
</gene>
<dbReference type="EMBL" id="PDCK01000039">
    <property type="protein sequence ID" value="PRQ57421.1"/>
    <property type="molecule type" value="Genomic_DNA"/>
</dbReference>
<accession>A0A2P6SFG5</accession>
<protein>
    <submittedName>
        <fullName evidence="1">Uncharacterized protein</fullName>
    </submittedName>
</protein>
<reference evidence="1 2" key="1">
    <citation type="journal article" date="2018" name="Nat. Genet.">
        <title>The Rosa genome provides new insights in the design of modern roses.</title>
        <authorList>
            <person name="Bendahmane M."/>
        </authorList>
    </citation>
    <scope>NUCLEOTIDE SEQUENCE [LARGE SCALE GENOMIC DNA]</scope>
    <source>
        <strain evidence="2">cv. Old Blush</strain>
    </source>
</reference>
<name>A0A2P6SFG5_ROSCH</name>
<dbReference type="AlphaFoldDB" id="A0A2P6SFG5"/>
<comment type="caution">
    <text evidence="1">The sequence shown here is derived from an EMBL/GenBank/DDBJ whole genome shotgun (WGS) entry which is preliminary data.</text>
</comment>
<proteinExistence type="predicted"/>